<evidence type="ECO:0000313" key="2">
    <source>
        <dbReference type="EMBL" id="SCX33356.1"/>
    </source>
</evidence>
<dbReference type="Pfam" id="PF02958">
    <property type="entry name" value="EcKL"/>
    <property type="match status" value="1"/>
</dbReference>
<dbReference type="Proteomes" id="UP000199707">
    <property type="component" value="Unassembled WGS sequence"/>
</dbReference>
<proteinExistence type="predicted"/>
<evidence type="ECO:0000259" key="1">
    <source>
        <dbReference type="SMART" id="SM00587"/>
    </source>
</evidence>
<accession>A0A1G4X0I3</accession>
<dbReference type="InterPro" id="IPR011009">
    <property type="entry name" value="Kinase-like_dom_sf"/>
</dbReference>
<organism evidence="2 3">
    <name type="scientific">Mycolicibacterium fluoranthenivorans</name>
    <dbReference type="NCBI Taxonomy" id="258505"/>
    <lineage>
        <taxon>Bacteria</taxon>
        <taxon>Bacillati</taxon>
        <taxon>Actinomycetota</taxon>
        <taxon>Actinomycetes</taxon>
        <taxon>Mycobacteriales</taxon>
        <taxon>Mycobacteriaceae</taxon>
        <taxon>Mycolicibacterium</taxon>
    </lineage>
</organism>
<keyword evidence="2" id="KW-0808">Transferase</keyword>
<protein>
    <submittedName>
        <fullName evidence="2">Ecdysteroid kinase</fullName>
    </submittedName>
</protein>
<dbReference type="Gene3D" id="3.90.1200.10">
    <property type="match status" value="1"/>
</dbReference>
<dbReference type="InterPro" id="IPR015897">
    <property type="entry name" value="CHK_kinase-like"/>
</dbReference>
<dbReference type="STRING" id="1502745.SAMN02799620_05929"/>
<keyword evidence="2" id="KW-0418">Kinase</keyword>
<dbReference type="SUPFAM" id="SSF56112">
    <property type="entry name" value="Protein kinase-like (PK-like)"/>
    <property type="match status" value="1"/>
</dbReference>
<reference evidence="3" key="1">
    <citation type="submission" date="2016-10" db="EMBL/GenBank/DDBJ databases">
        <authorList>
            <person name="Varghese N."/>
            <person name="Submissions S."/>
        </authorList>
    </citation>
    <scope>NUCLEOTIDE SEQUENCE [LARGE SCALE GENOMIC DNA]</scope>
    <source>
        <strain evidence="3">UNC267MFSha1.1M11</strain>
    </source>
</reference>
<name>A0A1G4X0I3_9MYCO</name>
<dbReference type="RefSeq" id="WP_090364186.1">
    <property type="nucleotide sequence ID" value="NZ_FMUB01000017.1"/>
</dbReference>
<dbReference type="EMBL" id="FMUB01000017">
    <property type="protein sequence ID" value="SCX33356.1"/>
    <property type="molecule type" value="Genomic_DNA"/>
</dbReference>
<dbReference type="InterPro" id="IPR004119">
    <property type="entry name" value="EcKL"/>
</dbReference>
<evidence type="ECO:0000313" key="3">
    <source>
        <dbReference type="Proteomes" id="UP000199707"/>
    </source>
</evidence>
<dbReference type="SMART" id="SM00587">
    <property type="entry name" value="CHK"/>
    <property type="match status" value="1"/>
</dbReference>
<sequence length="361" mass="39467">MSSIPYTIAEVTPEAVTELLSQRTGWTDLSIASLESAPVGTGQMANSYRLTLEYTIRPDGAPDTVIAKMSSTDPDSRQMGAATGAYQREVLFYQHLADLTDVRAPDCFSAQITDDHHDFLLLLEDMGPARTVEQIGGCTPDQADSALGQAAALHAGSWGHVTLTEQSWLPVEHVWNALAGELPEIVDPWLQRFGSYLEPEHVDVLHRLGREIPAWLATLSEHRTLWHGDFRLDNLLFDAQDGRTRIAVVDWQSVAAAPGVIDVSYLLGTSLTEADRVAHERALVGEYHRRLLSAGVTGYDADRCWLEYRAHALYGLVLTVPVSLGVASTERGDAMFGAMARRVAQQIVDNDSFTALTAVTG</sequence>
<dbReference type="PANTHER" id="PTHR23020">
    <property type="entry name" value="UNCHARACTERIZED NUCLEAR HORMONE RECEPTOR-RELATED"/>
    <property type="match status" value="1"/>
</dbReference>
<dbReference type="InterPro" id="IPR052961">
    <property type="entry name" value="Oxido-Kinase-like_Enzymes"/>
</dbReference>
<gene>
    <name evidence="2" type="ORF">SAMN02799620_05929</name>
</gene>
<feature type="domain" description="CHK kinase-like" evidence="1">
    <location>
        <begin position="121"/>
        <end position="297"/>
    </location>
</feature>
<dbReference type="PANTHER" id="PTHR23020:SF41">
    <property type="entry name" value="AMINOGLYCOSIDE PHOSPHOTRANSFERASE DOMAIN-CONTAINING PROTEIN"/>
    <property type="match status" value="1"/>
</dbReference>
<dbReference type="GO" id="GO:0016301">
    <property type="term" value="F:kinase activity"/>
    <property type="evidence" value="ECO:0007669"/>
    <property type="project" value="UniProtKB-KW"/>
</dbReference>
<dbReference type="AlphaFoldDB" id="A0A1G4X0I3"/>